<reference evidence="3 4" key="1">
    <citation type="submission" date="2016-11" db="EMBL/GenBank/DDBJ databases">
        <authorList>
            <person name="Jaros S."/>
            <person name="Januszkiewicz K."/>
            <person name="Wedrychowicz H."/>
        </authorList>
    </citation>
    <scope>NUCLEOTIDE SEQUENCE [LARGE SCALE GENOMIC DNA]</scope>
    <source>
        <strain evidence="3 4">DSM 46144</strain>
    </source>
</reference>
<gene>
    <name evidence="3" type="ORF">SAMN05443668_10547</name>
</gene>
<keyword evidence="2" id="KW-0472">Membrane</keyword>
<feature type="region of interest" description="Disordered" evidence="1">
    <location>
        <begin position="120"/>
        <end position="141"/>
    </location>
</feature>
<evidence type="ECO:0000313" key="3">
    <source>
        <dbReference type="EMBL" id="SHN32526.1"/>
    </source>
</evidence>
<dbReference type="Proteomes" id="UP000184440">
    <property type="component" value="Unassembled WGS sequence"/>
</dbReference>
<dbReference type="EMBL" id="FRCS01000005">
    <property type="protein sequence ID" value="SHN32526.1"/>
    <property type="molecule type" value="Genomic_DNA"/>
</dbReference>
<keyword evidence="4" id="KW-1185">Reference proteome</keyword>
<dbReference type="RefSeq" id="WP_073258625.1">
    <property type="nucleotide sequence ID" value="NZ_FRCS01000005.1"/>
</dbReference>
<dbReference type="OrthoDB" id="9846640at2"/>
<evidence type="ECO:0000313" key="4">
    <source>
        <dbReference type="Proteomes" id="UP000184440"/>
    </source>
</evidence>
<proteinExistence type="predicted"/>
<keyword evidence="2" id="KW-0812">Transmembrane</keyword>
<dbReference type="AlphaFoldDB" id="A0A1M7QMI7"/>
<feature type="compositionally biased region" description="Basic residues" evidence="1">
    <location>
        <begin position="132"/>
        <end position="141"/>
    </location>
</feature>
<evidence type="ECO:0000256" key="2">
    <source>
        <dbReference type="SAM" id="Phobius"/>
    </source>
</evidence>
<name>A0A1M7QMI7_9ACTN</name>
<organism evidence="3 4">
    <name type="scientific">Cryptosporangium aurantiacum</name>
    <dbReference type="NCBI Taxonomy" id="134849"/>
    <lineage>
        <taxon>Bacteria</taxon>
        <taxon>Bacillati</taxon>
        <taxon>Actinomycetota</taxon>
        <taxon>Actinomycetes</taxon>
        <taxon>Cryptosporangiales</taxon>
        <taxon>Cryptosporangiaceae</taxon>
        <taxon>Cryptosporangium</taxon>
    </lineage>
</organism>
<evidence type="ECO:0000256" key="1">
    <source>
        <dbReference type="SAM" id="MobiDB-lite"/>
    </source>
</evidence>
<sequence>MGAEAWIGLVTAILAAVTIGVMYRLSPREHDEPHFSVLRRPTTTGWTVTAYNAGNGEAPLAWFELVPDPAGRASAIDPDTAIRVPAGGTLRAEVLRSERPRGLGVELCWLDRDREEHRSAVLLPEPEEPAAKSRKIRRRQS</sequence>
<keyword evidence="2" id="KW-1133">Transmembrane helix</keyword>
<protein>
    <submittedName>
        <fullName evidence="3">Uncharacterized protein</fullName>
    </submittedName>
</protein>
<feature type="transmembrane region" description="Helical" evidence="2">
    <location>
        <begin position="6"/>
        <end position="25"/>
    </location>
</feature>
<accession>A0A1M7QMI7</accession>